<feature type="domain" description="GGDEF" evidence="2">
    <location>
        <begin position="367"/>
        <end position="503"/>
    </location>
</feature>
<feature type="transmembrane region" description="Helical" evidence="1">
    <location>
        <begin position="32"/>
        <end position="50"/>
    </location>
</feature>
<evidence type="ECO:0000256" key="1">
    <source>
        <dbReference type="SAM" id="Phobius"/>
    </source>
</evidence>
<dbReference type="PANTHER" id="PTHR45138">
    <property type="entry name" value="REGULATORY COMPONENTS OF SENSORY TRANSDUCTION SYSTEM"/>
    <property type="match status" value="1"/>
</dbReference>
<dbReference type="RefSeq" id="WP_076556969.1">
    <property type="nucleotide sequence ID" value="NZ_FTOC01000002.1"/>
</dbReference>
<dbReference type="EMBL" id="FTOC01000002">
    <property type="protein sequence ID" value="SIS39773.1"/>
    <property type="molecule type" value="Genomic_DNA"/>
</dbReference>
<feature type="transmembrane region" description="Helical" evidence="1">
    <location>
        <begin position="94"/>
        <end position="114"/>
    </location>
</feature>
<keyword evidence="1" id="KW-0812">Transmembrane</keyword>
<name>A0A1N7IRQ4_9BACI</name>
<feature type="transmembrane region" description="Helical" evidence="1">
    <location>
        <begin position="56"/>
        <end position="82"/>
    </location>
</feature>
<dbReference type="InterPro" id="IPR029787">
    <property type="entry name" value="Nucleotide_cyclase"/>
</dbReference>
<dbReference type="InterPro" id="IPR029016">
    <property type="entry name" value="GAF-like_dom_sf"/>
</dbReference>
<dbReference type="Pfam" id="PF00990">
    <property type="entry name" value="GGDEF"/>
    <property type="match status" value="1"/>
</dbReference>
<dbReference type="GO" id="GO:0005886">
    <property type="term" value="C:plasma membrane"/>
    <property type="evidence" value="ECO:0007669"/>
    <property type="project" value="TreeGrafter"/>
</dbReference>
<dbReference type="PANTHER" id="PTHR45138:SF9">
    <property type="entry name" value="DIGUANYLATE CYCLASE DGCM-RELATED"/>
    <property type="match status" value="1"/>
</dbReference>
<dbReference type="SMART" id="SM00267">
    <property type="entry name" value="GGDEF"/>
    <property type="match status" value="1"/>
</dbReference>
<dbReference type="SUPFAM" id="SSF55781">
    <property type="entry name" value="GAF domain-like"/>
    <property type="match status" value="1"/>
</dbReference>
<dbReference type="GO" id="GO:1902201">
    <property type="term" value="P:negative regulation of bacterial-type flagellum-dependent cell motility"/>
    <property type="evidence" value="ECO:0007669"/>
    <property type="project" value="TreeGrafter"/>
</dbReference>
<dbReference type="GO" id="GO:0043709">
    <property type="term" value="P:cell adhesion involved in single-species biofilm formation"/>
    <property type="evidence" value="ECO:0007669"/>
    <property type="project" value="TreeGrafter"/>
</dbReference>
<dbReference type="Pfam" id="PF13185">
    <property type="entry name" value="GAF_2"/>
    <property type="match status" value="1"/>
</dbReference>
<dbReference type="NCBIfam" id="TIGR00254">
    <property type="entry name" value="GGDEF"/>
    <property type="match status" value="1"/>
</dbReference>
<evidence type="ECO:0000313" key="4">
    <source>
        <dbReference type="Proteomes" id="UP000187608"/>
    </source>
</evidence>
<dbReference type="InterPro" id="IPR050469">
    <property type="entry name" value="Diguanylate_Cyclase"/>
</dbReference>
<gene>
    <name evidence="3" type="ORF">SAMN05421687_10253</name>
</gene>
<organism evidence="3 4">
    <name type="scientific">Salimicrobium flavidum</name>
    <dbReference type="NCBI Taxonomy" id="570947"/>
    <lineage>
        <taxon>Bacteria</taxon>
        <taxon>Bacillati</taxon>
        <taxon>Bacillota</taxon>
        <taxon>Bacilli</taxon>
        <taxon>Bacillales</taxon>
        <taxon>Bacillaceae</taxon>
        <taxon>Salimicrobium</taxon>
    </lineage>
</organism>
<dbReference type="AlphaFoldDB" id="A0A1N7IRQ4"/>
<dbReference type="Gene3D" id="3.30.70.270">
    <property type="match status" value="1"/>
</dbReference>
<dbReference type="InterPro" id="IPR043128">
    <property type="entry name" value="Rev_trsase/Diguanyl_cyclase"/>
</dbReference>
<dbReference type="InterPro" id="IPR000160">
    <property type="entry name" value="GGDEF_dom"/>
</dbReference>
<evidence type="ECO:0000313" key="3">
    <source>
        <dbReference type="EMBL" id="SIS39773.1"/>
    </source>
</evidence>
<accession>A0A1N7IRQ4</accession>
<dbReference type="CDD" id="cd01949">
    <property type="entry name" value="GGDEF"/>
    <property type="match status" value="1"/>
</dbReference>
<evidence type="ECO:0000259" key="2">
    <source>
        <dbReference type="PROSITE" id="PS50887"/>
    </source>
</evidence>
<reference evidence="4" key="1">
    <citation type="submission" date="2017-01" db="EMBL/GenBank/DDBJ databases">
        <authorList>
            <person name="Varghese N."/>
            <person name="Submissions S."/>
        </authorList>
    </citation>
    <scope>NUCLEOTIDE SEQUENCE [LARGE SCALE GENOMIC DNA]</scope>
    <source>
        <strain evidence="4">DSM 23127</strain>
    </source>
</reference>
<dbReference type="Proteomes" id="UP000187608">
    <property type="component" value="Unassembled WGS sequence"/>
</dbReference>
<dbReference type="STRING" id="570947.SAMN05421687_10253"/>
<dbReference type="GO" id="GO:0052621">
    <property type="term" value="F:diguanylate cyclase activity"/>
    <property type="evidence" value="ECO:0007669"/>
    <property type="project" value="TreeGrafter"/>
</dbReference>
<keyword evidence="1" id="KW-0472">Membrane</keyword>
<sequence>MPAYTYALLLTIILGLLTNIIRFKGKGWFNRYIVTAGSAVTIVCIDFLYPPLDIEWFILLFIGIGVIAFRLYGTIFTNVLAVGYMMSRDIPFEWIEMTVYPLFAVSLAFLMNYIDKLRCQRQRRLDLSLHAFKQLNIFREVSYKIQQTRTEDQVLQIMLTAVTAGYGFSFNRAAVFLFSEDGNYLKGEMATGPLTPEEGFKTWQVIAENKYKLNDLFRMKETENSLDHPLNEKVRHLSLRLTGNTIAEQAVQKRRPIICRRIIENDPMMKRLKSTLQMKEFAVIPFFHQQGDIGVMFIDNPVSKKRITEEWVDQILPLTHQASVALYQSQLYKRIEEMAKKDGLTGLFNQWIFQEDIERYLLTKKQRPVSLILLDIDHFKVYNDTNGHLLGNDVLIQLADMLGSSVGTSGAAYRFGGEEFALLLSETSLVDAREIAEKIRDLVEKTVFPSESSQPGKRLTISVGVSSTEIDRSMKAAQFIELADEALYEAKNSGKNKVVATEEYVL</sequence>
<keyword evidence="4" id="KW-1185">Reference proteome</keyword>
<keyword evidence="1" id="KW-1133">Transmembrane helix</keyword>
<dbReference type="FunFam" id="3.30.70.270:FF:000001">
    <property type="entry name" value="Diguanylate cyclase domain protein"/>
    <property type="match status" value="1"/>
</dbReference>
<dbReference type="OrthoDB" id="9759607at2"/>
<dbReference type="SUPFAM" id="SSF55073">
    <property type="entry name" value="Nucleotide cyclase"/>
    <property type="match status" value="1"/>
</dbReference>
<dbReference type="Gene3D" id="3.30.450.40">
    <property type="match status" value="1"/>
</dbReference>
<dbReference type="InterPro" id="IPR003018">
    <property type="entry name" value="GAF"/>
</dbReference>
<feature type="transmembrane region" description="Helical" evidence="1">
    <location>
        <begin position="6"/>
        <end position="23"/>
    </location>
</feature>
<protein>
    <submittedName>
        <fullName evidence="3">Diguanylate cyclase (GGDEF) domain-containing protein</fullName>
    </submittedName>
</protein>
<proteinExistence type="predicted"/>
<dbReference type="PROSITE" id="PS50887">
    <property type="entry name" value="GGDEF"/>
    <property type="match status" value="1"/>
</dbReference>